<evidence type="ECO:0000256" key="4">
    <source>
        <dbReference type="ARBA" id="ARBA00022614"/>
    </source>
</evidence>
<evidence type="ECO:0000313" key="12">
    <source>
        <dbReference type="EMBL" id="ESW14438.1"/>
    </source>
</evidence>
<evidence type="ECO:0000256" key="2">
    <source>
        <dbReference type="ARBA" id="ARBA00009592"/>
    </source>
</evidence>
<evidence type="ECO:0000256" key="8">
    <source>
        <dbReference type="ARBA" id="ARBA00023136"/>
    </source>
</evidence>
<feature type="transmembrane region" description="Helical" evidence="11">
    <location>
        <begin position="171"/>
        <end position="195"/>
    </location>
</feature>
<comment type="subcellular location">
    <subcellularLocation>
        <location evidence="1">Cell membrane</location>
        <topology evidence="1">Single-pass type I membrane protein</topology>
    </subcellularLocation>
</comment>
<name>V7BC39_PHAVU</name>
<protein>
    <submittedName>
        <fullName evidence="12">Uncharacterized protein</fullName>
    </submittedName>
</protein>
<dbReference type="eggNOG" id="KOG0619">
    <property type="taxonomic scope" value="Eukaryota"/>
</dbReference>
<keyword evidence="4" id="KW-0433">Leucine-rich repeat</keyword>
<keyword evidence="7 11" id="KW-1133">Transmembrane helix</keyword>
<dbReference type="InterPro" id="IPR032675">
    <property type="entry name" value="LRR_dom_sf"/>
</dbReference>
<evidence type="ECO:0000256" key="6">
    <source>
        <dbReference type="ARBA" id="ARBA00022737"/>
    </source>
</evidence>
<reference evidence="13" key="1">
    <citation type="journal article" date="2014" name="Nat. Genet.">
        <title>A reference genome for common bean and genome-wide analysis of dual domestications.</title>
        <authorList>
            <person name="Schmutz J."/>
            <person name="McClean P.E."/>
            <person name="Mamidi S."/>
            <person name="Wu G.A."/>
            <person name="Cannon S.B."/>
            <person name="Grimwood J."/>
            <person name="Jenkins J."/>
            <person name="Shu S."/>
            <person name="Song Q."/>
            <person name="Chavarro C."/>
            <person name="Torres-Torres M."/>
            <person name="Geffroy V."/>
            <person name="Moghaddam S.M."/>
            <person name="Gao D."/>
            <person name="Abernathy B."/>
            <person name="Barry K."/>
            <person name="Blair M."/>
            <person name="Brick M.A."/>
            <person name="Chovatia M."/>
            <person name="Gepts P."/>
            <person name="Goodstein D.M."/>
            <person name="Gonzales M."/>
            <person name="Hellsten U."/>
            <person name="Hyten D.L."/>
            <person name="Jia G."/>
            <person name="Kelly J.D."/>
            <person name="Kudrna D."/>
            <person name="Lee R."/>
            <person name="Richard M.M."/>
            <person name="Miklas P.N."/>
            <person name="Osorno J.M."/>
            <person name="Rodrigues J."/>
            <person name="Thareau V."/>
            <person name="Urrea C.A."/>
            <person name="Wang M."/>
            <person name="Yu Y."/>
            <person name="Zhang M."/>
            <person name="Wing R.A."/>
            <person name="Cregan P.B."/>
            <person name="Rokhsar D.S."/>
            <person name="Jackson S.A."/>
        </authorList>
    </citation>
    <scope>NUCLEOTIDE SEQUENCE [LARGE SCALE GENOMIC DNA]</scope>
    <source>
        <strain evidence="13">cv. G19833</strain>
    </source>
</reference>
<accession>V7BC39</accession>
<organism evidence="12 13">
    <name type="scientific">Phaseolus vulgaris</name>
    <name type="common">Kidney bean</name>
    <name type="synonym">French bean</name>
    <dbReference type="NCBI Taxonomy" id="3885"/>
    <lineage>
        <taxon>Eukaryota</taxon>
        <taxon>Viridiplantae</taxon>
        <taxon>Streptophyta</taxon>
        <taxon>Embryophyta</taxon>
        <taxon>Tracheophyta</taxon>
        <taxon>Spermatophyta</taxon>
        <taxon>Magnoliopsida</taxon>
        <taxon>eudicotyledons</taxon>
        <taxon>Gunneridae</taxon>
        <taxon>Pentapetalae</taxon>
        <taxon>rosids</taxon>
        <taxon>fabids</taxon>
        <taxon>Fabales</taxon>
        <taxon>Fabaceae</taxon>
        <taxon>Papilionoideae</taxon>
        <taxon>50 kb inversion clade</taxon>
        <taxon>NPAAA clade</taxon>
        <taxon>indigoferoid/millettioid clade</taxon>
        <taxon>Phaseoleae</taxon>
        <taxon>Phaseolus</taxon>
    </lineage>
</organism>
<dbReference type="AlphaFoldDB" id="V7BC39"/>
<dbReference type="GO" id="GO:0005886">
    <property type="term" value="C:plasma membrane"/>
    <property type="evidence" value="ECO:0007669"/>
    <property type="project" value="UniProtKB-SubCell"/>
</dbReference>
<dbReference type="Gene3D" id="3.80.10.10">
    <property type="entry name" value="Ribonuclease Inhibitor"/>
    <property type="match status" value="1"/>
</dbReference>
<keyword evidence="3" id="KW-1003">Cell membrane</keyword>
<evidence type="ECO:0000256" key="3">
    <source>
        <dbReference type="ARBA" id="ARBA00022475"/>
    </source>
</evidence>
<keyword evidence="10" id="KW-0325">Glycoprotein</keyword>
<keyword evidence="8 11" id="KW-0472">Membrane</keyword>
<dbReference type="STRING" id="3885.V7BC39"/>
<dbReference type="SMR" id="V7BC39"/>
<dbReference type="OrthoDB" id="994806at2759"/>
<evidence type="ECO:0000313" key="13">
    <source>
        <dbReference type="Proteomes" id="UP000000226"/>
    </source>
</evidence>
<evidence type="ECO:0000256" key="5">
    <source>
        <dbReference type="ARBA" id="ARBA00022692"/>
    </source>
</evidence>
<evidence type="ECO:0000256" key="9">
    <source>
        <dbReference type="ARBA" id="ARBA00023170"/>
    </source>
</evidence>
<keyword evidence="5 11" id="KW-0812">Transmembrane</keyword>
<sequence length="209" mass="22940">MKNIVQDEVVGNPQEYMLWPSIIAVDYSPTTVTTKGTSVPFRKIPTNFVSIDLSGNKFEGEIPNVIGELQALIGLNLSHNRLSGPIPQSMGNLIILESLDLSSNMLTVLNLSYNNLVGEIPQGKQFGSFLNDSYEGNLGLCGVPLTMKCGEKHDQHSPPSQSLWREEKFGFGWEAVAIGYGCGMVFGVMMGRFVFLMGKPEFLVRMFGA</sequence>
<proteinExistence type="inferred from homology"/>
<dbReference type="Pfam" id="PF13855">
    <property type="entry name" value="LRR_8"/>
    <property type="match status" value="1"/>
</dbReference>
<evidence type="ECO:0000256" key="10">
    <source>
        <dbReference type="ARBA" id="ARBA00023180"/>
    </source>
</evidence>
<comment type="similarity">
    <text evidence="2">Belongs to the RLP family.</text>
</comment>
<dbReference type="PANTHER" id="PTHR27004:SF444">
    <property type="entry name" value="TM RESISTANCE PROTEIN, PUTATIVE-RELATED"/>
    <property type="match status" value="1"/>
</dbReference>
<dbReference type="InterPro" id="IPR001611">
    <property type="entry name" value="Leu-rich_rpt"/>
</dbReference>
<keyword evidence="9" id="KW-0675">Receptor</keyword>
<dbReference type="Proteomes" id="UP000000226">
    <property type="component" value="Chromosome 8"/>
</dbReference>
<keyword evidence="13" id="KW-1185">Reference proteome</keyword>
<dbReference type="EMBL" id="CM002295">
    <property type="protein sequence ID" value="ESW14438.1"/>
    <property type="molecule type" value="Genomic_DNA"/>
</dbReference>
<dbReference type="PANTHER" id="PTHR27004">
    <property type="entry name" value="RECEPTOR-LIKE PROTEIN 12 ISOFORM X1"/>
    <property type="match status" value="1"/>
</dbReference>
<keyword evidence="6" id="KW-0677">Repeat</keyword>
<evidence type="ECO:0000256" key="11">
    <source>
        <dbReference type="SAM" id="Phobius"/>
    </source>
</evidence>
<dbReference type="SUPFAM" id="SSF52058">
    <property type="entry name" value="L domain-like"/>
    <property type="match status" value="1"/>
</dbReference>
<evidence type="ECO:0000256" key="7">
    <source>
        <dbReference type="ARBA" id="ARBA00022989"/>
    </source>
</evidence>
<dbReference type="Gramene" id="ESW14438">
    <property type="protein sequence ID" value="ESW14438"/>
    <property type="gene ID" value="PHAVU_008G281100g"/>
</dbReference>
<gene>
    <name evidence="12" type="ORF">PHAVU_008G281100g</name>
</gene>
<evidence type="ECO:0000256" key="1">
    <source>
        <dbReference type="ARBA" id="ARBA00004251"/>
    </source>
</evidence>
<dbReference type="OMA" id="SAMISWQ"/>